<keyword evidence="2" id="KW-1133">Transmembrane helix</keyword>
<feature type="region of interest" description="Disordered" evidence="1">
    <location>
        <begin position="1"/>
        <end position="47"/>
    </location>
</feature>
<organism evidence="4 5">
    <name type="scientific">Aurantiacibacter gangjinensis</name>
    <dbReference type="NCBI Taxonomy" id="502682"/>
    <lineage>
        <taxon>Bacteria</taxon>
        <taxon>Pseudomonadati</taxon>
        <taxon>Pseudomonadota</taxon>
        <taxon>Alphaproteobacteria</taxon>
        <taxon>Sphingomonadales</taxon>
        <taxon>Erythrobacteraceae</taxon>
        <taxon>Aurantiacibacter</taxon>
    </lineage>
</organism>
<dbReference type="PATRIC" id="fig|502682.8.peg.1039"/>
<feature type="domain" description="PilZ" evidence="3">
    <location>
        <begin position="8"/>
        <end position="87"/>
    </location>
</feature>
<keyword evidence="5" id="KW-1185">Reference proteome</keyword>
<evidence type="ECO:0000256" key="1">
    <source>
        <dbReference type="SAM" id="MobiDB-lite"/>
    </source>
</evidence>
<gene>
    <name evidence="4" type="ORF">AAW01_05080</name>
</gene>
<dbReference type="SUPFAM" id="SSF141371">
    <property type="entry name" value="PilZ domain-like"/>
    <property type="match status" value="1"/>
</dbReference>
<keyword evidence="2" id="KW-0472">Membrane</keyword>
<evidence type="ECO:0000256" key="2">
    <source>
        <dbReference type="SAM" id="Phobius"/>
    </source>
</evidence>
<dbReference type="STRING" id="502682.BMF35_a0015"/>
<dbReference type="RefSeq" id="WP_047006168.1">
    <property type="nucleotide sequence ID" value="NZ_CP018097.1"/>
</dbReference>
<protein>
    <recommendedName>
        <fullName evidence="3">PilZ domain-containing protein</fullName>
    </recommendedName>
</protein>
<comment type="caution">
    <text evidence="4">The sequence shown here is derived from an EMBL/GenBank/DDBJ whole genome shotgun (WGS) entry which is preliminary data.</text>
</comment>
<proteinExistence type="predicted"/>
<dbReference type="Proteomes" id="UP000053070">
    <property type="component" value="Unassembled WGS sequence"/>
</dbReference>
<evidence type="ECO:0000313" key="5">
    <source>
        <dbReference type="Proteomes" id="UP000053070"/>
    </source>
</evidence>
<dbReference type="AlphaFoldDB" id="A0A0G9MRI1"/>
<dbReference type="InterPro" id="IPR009875">
    <property type="entry name" value="PilZ_domain"/>
</dbReference>
<dbReference type="OrthoDB" id="7429082at2"/>
<dbReference type="GO" id="GO:0035438">
    <property type="term" value="F:cyclic-di-GMP binding"/>
    <property type="evidence" value="ECO:0007669"/>
    <property type="project" value="InterPro"/>
</dbReference>
<accession>A0A0G9MRI1</accession>
<reference evidence="4 5" key="1">
    <citation type="submission" date="2015-04" db="EMBL/GenBank/DDBJ databases">
        <title>The draft genome sequence of Erythrobacr gangjinensis K7-2.</title>
        <authorList>
            <person name="Zhuang L."/>
            <person name="Liu Y."/>
            <person name="Shao Z."/>
        </authorList>
    </citation>
    <scope>NUCLEOTIDE SEQUENCE [LARGE SCALE GENOMIC DNA]</scope>
    <source>
        <strain evidence="4 5">K7-2</strain>
    </source>
</reference>
<evidence type="ECO:0000313" key="4">
    <source>
        <dbReference type="EMBL" id="KLE33320.1"/>
    </source>
</evidence>
<feature type="transmembrane region" description="Helical" evidence="2">
    <location>
        <begin position="116"/>
        <end position="138"/>
    </location>
</feature>
<keyword evidence="2" id="KW-0812">Transmembrane</keyword>
<dbReference type="Pfam" id="PF07238">
    <property type="entry name" value="PilZ"/>
    <property type="match status" value="1"/>
</dbReference>
<name>A0A0G9MRI1_9SPHN</name>
<sequence length="139" mass="15093">MPGAAQTDRKDQRSNVMLRASVADAQGTREASISDVSERGLLGNMENPPERGEFITILLPSQEVAGQVRWVRGREFGVRLRERLDVHSLFGSARKPRRKSAPVAAPSAEGENQNALTAYAVLGICALAAAYLIANFFIL</sequence>
<evidence type="ECO:0000259" key="3">
    <source>
        <dbReference type="Pfam" id="PF07238"/>
    </source>
</evidence>
<dbReference type="EMBL" id="LBHC01000001">
    <property type="protein sequence ID" value="KLE33320.1"/>
    <property type="molecule type" value="Genomic_DNA"/>
</dbReference>